<dbReference type="PANTHER" id="PTHR43103:SF3">
    <property type="entry name" value="ADP-L-GLYCERO-D-MANNO-HEPTOSE-6-EPIMERASE"/>
    <property type="match status" value="1"/>
</dbReference>
<dbReference type="Proteomes" id="UP000287447">
    <property type="component" value="Unassembled WGS sequence"/>
</dbReference>
<keyword evidence="5" id="KW-1185">Reference proteome</keyword>
<dbReference type="RefSeq" id="WP_127767842.1">
    <property type="nucleotide sequence ID" value="NZ_SADE01000004.1"/>
</dbReference>
<dbReference type="Gene3D" id="3.40.50.720">
    <property type="entry name" value="NAD(P)-binding Rossmann-like Domain"/>
    <property type="match status" value="1"/>
</dbReference>
<gene>
    <name evidence="4" type="ORF">EOI86_21995</name>
</gene>
<keyword evidence="1" id="KW-0521">NADP</keyword>
<proteinExistence type="predicted"/>
<sequence length="328" mass="35009">MKVVITGGTGFVGTRLARKILDKGTLAGPSGKQEPVDEIVLFDVALPPSLPEGMDDRVSMRQGEIADKDTVDALIDQPDIGVFHLASVVSGGGEKDFDLAMRVNLDGGRYVLEACRALGSAPRVLFTSSIATFGGAAMPDVVGDLVKQTPQTTYGMTKAVLELMINDYTRKGFLDGRSARLPTVIIRPGKPNAAASSFFSGMFREPLAGVECKIPVPPDVRHPVIGYRTVVDGILALYEADSDAIGDDRAFTLPSTSATVAELMDALDRVAGDRPLGKRTVEPDPFIQDIVKNWPRAAGADRALALGLPHDNSLDDIVRAYIADYVDI</sequence>
<reference evidence="5" key="1">
    <citation type="submission" date="2019-01" db="EMBL/GenBank/DDBJ databases">
        <title>Gri0909 isolated from a small marine red alga.</title>
        <authorList>
            <person name="Kim J."/>
            <person name="Jeong S.E."/>
            <person name="Jeon C.O."/>
        </authorList>
    </citation>
    <scope>NUCLEOTIDE SEQUENCE [LARGE SCALE GENOMIC DNA]</scope>
    <source>
        <strain evidence="5">Gri0909</strain>
    </source>
</reference>
<dbReference type="InterPro" id="IPR001509">
    <property type="entry name" value="Epimerase_deHydtase"/>
</dbReference>
<comment type="caution">
    <text evidence="4">The sequence shown here is derived from an EMBL/GenBank/DDBJ whole genome shotgun (WGS) entry which is preliminary data.</text>
</comment>
<dbReference type="EMBL" id="SADE01000004">
    <property type="protein sequence ID" value="RVU33812.1"/>
    <property type="molecule type" value="Genomic_DNA"/>
</dbReference>
<evidence type="ECO:0000256" key="1">
    <source>
        <dbReference type="ARBA" id="ARBA00022857"/>
    </source>
</evidence>
<name>A0A437QH10_9PROT</name>
<protein>
    <submittedName>
        <fullName evidence="4">NAD-dependent epimerase/dehydratase family protein</fullName>
    </submittedName>
</protein>
<dbReference type="InterPro" id="IPR050005">
    <property type="entry name" value="DenD"/>
</dbReference>
<dbReference type="NCBIfam" id="NF043036">
    <property type="entry name" value="ErythonDh"/>
    <property type="match status" value="1"/>
</dbReference>
<dbReference type="SUPFAM" id="SSF51735">
    <property type="entry name" value="NAD(P)-binding Rossmann-fold domains"/>
    <property type="match status" value="1"/>
</dbReference>
<accession>A0A437QH10</accession>
<dbReference type="InterPro" id="IPR036291">
    <property type="entry name" value="NAD(P)-bd_dom_sf"/>
</dbReference>
<feature type="domain" description="NAD-dependent epimerase/dehydratase" evidence="3">
    <location>
        <begin position="3"/>
        <end position="240"/>
    </location>
</feature>
<evidence type="ECO:0000256" key="2">
    <source>
        <dbReference type="ARBA" id="ARBA00023277"/>
    </source>
</evidence>
<evidence type="ECO:0000259" key="3">
    <source>
        <dbReference type="Pfam" id="PF01370"/>
    </source>
</evidence>
<evidence type="ECO:0000313" key="5">
    <source>
        <dbReference type="Proteomes" id="UP000287447"/>
    </source>
</evidence>
<dbReference type="PANTHER" id="PTHR43103">
    <property type="entry name" value="NUCLEOSIDE-DIPHOSPHATE-SUGAR EPIMERASE"/>
    <property type="match status" value="1"/>
</dbReference>
<organism evidence="4 5">
    <name type="scientific">Hwanghaeella grinnelliae</name>
    <dbReference type="NCBI Taxonomy" id="2500179"/>
    <lineage>
        <taxon>Bacteria</taxon>
        <taxon>Pseudomonadati</taxon>
        <taxon>Pseudomonadota</taxon>
        <taxon>Alphaproteobacteria</taxon>
        <taxon>Rhodospirillales</taxon>
        <taxon>Rhodospirillaceae</taxon>
        <taxon>Hwanghaeella</taxon>
    </lineage>
</organism>
<dbReference type="Pfam" id="PF01370">
    <property type="entry name" value="Epimerase"/>
    <property type="match status" value="1"/>
</dbReference>
<keyword evidence="2" id="KW-0119">Carbohydrate metabolism</keyword>
<evidence type="ECO:0000313" key="4">
    <source>
        <dbReference type="EMBL" id="RVU33812.1"/>
    </source>
</evidence>
<dbReference type="OrthoDB" id="9801056at2"/>
<dbReference type="Gene3D" id="3.90.25.10">
    <property type="entry name" value="UDP-galactose 4-epimerase, domain 1"/>
    <property type="match status" value="1"/>
</dbReference>
<dbReference type="GO" id="GO:0016491">
    <property type="term" value="F:oxidoreductase activity"/>
    <property type="evidence" value="ECO:0007669"/>
    <property type="project" value="InterPro"/>
</dbReference>
<dbReference type="AlphaFoldDB" id="A0A437QH10"/>